<feature type="repeat" description="WD" evidence="5">
    <location>
        <begin position="223"/>
        <end position="265"/>
    </location>
</feature>
<comment type="caution">
    <text evidence="7">The sequence shown here is derived from an EMBL/GenBank/DDBJ whole genome shotgun (WGS) entry which is preliminary data.</text>
</comment>
<keyword evidence="4" id="KW-0234">DNA repair</keyword>
<evidence type="ECO:0000256" key="1">
    <source>
        <dbReference type="ARBA" id="ARBA00022574"/>
    </source>
</evidence>
<dbReference type="InterPro" id="IPR001680">
    <property type="entry name" value="WD40_rpt"/>
</dbReference>
<dbReference type="Proteomes" id="UP001055712">
    <property type="component" value="Unassembled WGS sequence"/>
</dbReference>
<name>A0A9D4U0A3_CHLVU</name>
<dbReference type="GO" id="GO:0006283">
    <property type="term" value="P:transcription-coupled nucleotide-excision repair"/>
    <property type="evidence" value="ECO:0007669"/>
    <property type="project" value="InterPro"/>
</dbReference>
<evidence type="ECO:0000313" key="8">
    <source>
        <dbReference type="Proteomes" id="UP001055712"/>
    </source>
</evidence>
<dbReference type="OrthoDB" id="361494at2759"/>
<organism evidence="7 8">
    <name type="scientific">Chlorella vulgaris</name>
    <name type="common">Green alga</name>
    <dbReference type="NCBI Taxonomy" id="3077"/>
    <lineage>
        <taxon>Eukaryota</taxon>
        <taxon>Viridiplantae</taxon>
        <taxon>Chlorophyta</taxon>
        <taxon>core chlorophytes</taxon>
        <taxon>Trebouxiophyceae</taxon>
        <taxon>Chlorellales</taxon>
        <taxon>Chlorellaceae</taxon>
        <taxon>Chlorella clade</taxon>
        <taxon>Chlorella</taxon>
    </lineage>
</organism>
<dbReference type="SMART" id="SM00320">
    <property type="entry name" value="WD40"/>
    <property type="match status" value="6"/>
</dbReference>
<dbReference type="PANTHER" id="PTHR46202:SF1">
    <property type="entry name" value="DNA EXCISION REPAIR PROTEIN ERCC-8"/>
    <property type="match status" value="1"/>
</dbReference>
<dbReference type="SUPFAM" id="SSF50978">
    <property type="entry name" value="WD40 repeat-like"/>
    <property type="match status" value="1"/>
</dbReference>
<dbReference type="PROSITE" id="PS50082">
    <property type="entry name" value="WD_REPEATS_2"/>
    <property type="match status" value="4"/>
</dbReference>
<dbReference type="AlphaFoldDB" id="A0A9D4U0A3"/>
<dbReference type="InterPro" id="IPR042238">
    <property type="entry name" value="Rad28/ERCC8/Ckn1/ATCSA-1"/>
</dbReference>
<accession>A0A9D4U0A3</accession>
<dbReference type="PROSITE" id="PS50294">
    <property type="entry name" value="WD_REPEATS_REGION"/>
    <property type="match status" value="3"/>
</dbReference>
<protein>
    <submittedName>
        <fullName evidence="7">Uncharacterized protein</fullName>
    </submittedName>
</protein>
<dbReference type="GO" id="GO:0043161">
    <property type="term" value="P:proteasome-mediated ubiquitin-dependent protein catabolic process"/>
    <property type="evidence" value="ECO:0007669"/>
    <property type="project" value="TreeGrafter"/>
</dbReference>
<keyword evidence="8" id="KW-1185">Reference proteome</keyword>
<reference evidence="7" key="1">
    <citation type="journal article" date="2019" name="Plant J.">
        <title>Chlorella vulgaris genome assembly and annotation reveals the molecular basis for metabolic acclimation to high light conditions.</title>
        <authorList>
            <person name="Cecchin M."/>
            <person name="Marcolungo L."/>
            <person name="Rossato M."/>
            <person name="Girolomoni L."/>
            <person name="Cosentino E."/>
            <person name="Cuine S."/>
            <person name="Li-Beisson Y."/>
            <person name="Delledonne M."/>
            <person name="Ballottari M."/>
        </authorList>
    </citation>
    <scope>NUCLEOTIDE SEQUENCE</scope>
    <source>
        <strain evidence="7">211/11P</strain>
    </source>
</reference>
<evidence type="ECO:0000256" key="5">
    <source>
        <dbReference type="PROSITE-ProRule" id="PRU00221"/>
    </source>
</evidence>
<evidence type="ECO:0000256" key="2">
    <source>
        <dbReference type="ARBA" id="ARBA00022737"/>
    </source>
</evidence>
<dbReference type="PRINTS" id="PR00320">
    <property type="entry name" value="GPROTEINBRPT"/>
</dbReference>
<dbReference type="InterPro" id="IPR015943">
    <property type="entry name" value="WD40/YVTN_repeat-like_dom_sf"/>
</dbReference>
<evidence type="ECO:0000256" key="4">
    <source>
        <dbReference type="ARBA" id="ARBA00023204"/>
    </source>
</evidence>
<evidence type="ECO:0000313" key="7">
    <source>
        <dbReference type="EMBL" id="KAI3438903.1"/>
    </source>
</evidence>
<sequence>MSRLSRLFGRETGQQHAVVRAIGQDRVQSLEFSGDKVLRSVHTGGVTCLDLDHGEQRYLLAGAADASIAVYDTQLPSGAEAQQQQAEEREATRAAAAALDATMAPLQSSRQVAEARANPGGCTDHAALFSITKQSPGGHKYSVAAVAWYPVDSGLFVSGGFDSEVKVWDTNTLQVACSFSVGARVYATAMSAAATAHCLVAVGSDNTAVQLCDIVSGGFTHTLSGHRGAVWAVHWSPSSDWELVTGSCDGQLRLWDIRRAGPLHVFDQHDTQQQWQQQQQQQQQHAQTQQQARQPEKKLGQSRRLAADAQQPAKGSGSRDGAAAASERMFLPERVTKYATAHAGSITGVAPTPDGLHWLSAGTDDKVRLWDAASHRHQLVHYPGAFNRAVQARQLAVSDDGSLLFHPSGSVVQVYDVGSGKLLRTLSGGHYGTINCCSWNATAQELYSGSSDCNIVVWAPARERVNSERDGWQKDSDGDDWSE</sequence>
<dbReference type="PANTHER" id="PTHR46202">
    <property type="entry name" value="DNA EXCISION REPAIR PROTEIN ERCC-8"/>
    <property type="match status" value="1"/>
</dbReference>
<proteinExistence type="predicted"/>
<dbReference type="GO" id="GO:0000209">
    <property type="term" value="P:protein polyubiquitination"/>
    <property type="evidence" value="ECO:0007669"/>
    <property type="project" value="TreeGrafter"/>
</dbReference>
<dbReference type="Gene3D" id="2.130.10.10">
    <property type="entry name" value="YVTN repeat-like/Quinoprotein amine dehydrogenase"/>
    <property type="match status" value="2"/>
</dbReference>
<dbReference type="Pfam" id="PF00400">
    <property type="entry name" value="WD40"/>
    <property type="match status" value="5"/>
</dbReference>
<keyword evidence="2" id="KW-0677">Repeat</keyword>
<feature type="repeat" description="WD" evidence="5">
    <location>
        <begin position="136"/>
        <end position="178"/>
    </location>
</feature>
<evidence type="ECO:0000256" key="6">
    <source>
        <dbReference type="SAM" id="MobiDB-lite"/>
    </source>
</evidence>
<feature type="compositionally biased region" description="Low complexity" evidence="6">
    <location>
        <begin position="313"/>
        <end position="325"/>
    </location>
</feature>
<dbReference type="GO" id="GO:0031464">
    <property type="term" value="C:Cul4A-RING E3 ubiquitin ligase complex"/>
    <property type="evidence" value="ECO:0007669"/>
    <property type="project" value="TreeGrafter"/>
</dbReference>
<dbReference type="EMBL" id="SIDB01000001">
    <property type="protein sequence ID" value="KAI3438903.1"/>
    <property type="molecule type" value="Genomic_DNA"/>
</dbReference>
<dbReference type="GO" id="GO:0000109">
    <property type="term" value="C:nucleotide-excision repair complex"/>
    <property type="evidence" value="ECO:0007669"/>
    <property type="project" value="TreeGrafter"/>
</dbReference>
<reference evidence="7" key="2">
    <citation type="submission" date="2020-11" db="EMBL/GenBank/DDBJ databases">
        <authorList>
            <person name="Cecchin M."/>
            <person name="Marcolungo L."/>
            <person name="Rossato M."/>
            <person name="Girolomoni L."/>
            <person name="Cosentino E."/>
            <person name="Cuine S."/>
            <person name="Li-Beisson Y."/>
            <person name="Delledonne M."/>
            <person name="Ballottari M."/>
        </authorList>
    </citation>
    <scope>NUCLEOTIDE SEQUENCE</scope>
    <source>
        <strain evidence="7">211/11P</strain>
        <tissue evidence="7">Whole cell</tissue>
    </source>
</reference>
<feature type="region of interest" description="Disordered" evidence="6">
    <location>
        <begin position="269"/>
        <end position="325"/>
    </location>
</feature>
<dbReference type="InterPro" id="IPR019775">
    <property type="entry name" value="WD40_repeat_CS"/>
</dbReference>
<dbReference type="InterPro" id="IPR020472">
    <property type="entry name" value="WD40_PAC1"/>
</dbReference>
<feature type="compositionally biased region" description="Low complexity" evidence="6">
    <location>
        <begin position="271"/>
        <end position="293"/>
    </location>
</feature>
<keyword evidence="1 5" id="KW-0853">WD repeat</keyword>
<evidence type="ECO:0000256" key="3">
    <source>
        <dbReference type="ARBA" id="ARBA00022763"/>
    </source>
</evidence>
<keyword evidence="3" id="KW-0227">DNA damage</keyword>
<dbReference type="PROSITE" id="PS00678">
    <property type="entry name" value="WD_REPEATS_1"/>
    <property type="match status" value="1"/>
</dbReference>
<dbReference type="InterPro" id="IPR036322">
    <property type="entry name" value="WD40_repeat_dom_sf"/>
</dbReference>
<gene>
    <name evidence="7" type="ORF">D9Q98_001318</name>
</gene>
<feature type="repeat" description="WD" evidence="5">
    <location>
        <begin position="427"/>
        <end position="458"/>
    </location>
</feature>
<feature type="repeat" description="WD" evidence="5">
    <location>
        <begin position="339"/>
        <end position="380"/>
    </location>
</feature>